<dbReference type="EMBL" id="CAJVQB010045478">
    <property type="protein sequence ID" value="CAG8832506.1"/>
    <property type="molecule type" value="Genomic_DNA"/>
</dbReference>
<evidence type="ECO:0000313" key="2">
    <source>
        <dbReference type="EMBL" id="CAG8832506.1"/>
    </source>
</evidence>
<reference evidence="2 3" key="1">
    <citation type="submission" date="2021-06" db="EMBL/GenBank/DDBJ databases">
        <authorList>
            <person name="Kallberg Y."/>
            <person name="Tangrot J."/>
            <person name="Rosling A."/>
        </authorList>
    </citation>
    <scope>NUCLEOTIDE SEQUENCE [LARGE SCALE GENOMIC DNA]</scope>
    <source>
        <strain evidence="2 3">120-4 pot B 10/14</strain>
    </source>
</reference>
<feature type="region of interest" description="Disordered" evidence="1">
    <location>
        <begin position="30"/>
        <end position="52"/>
    </location>
</feature>
<gene>
    <name evidence="2" type="ORF">GMARGA_LOCUS31090</name>
</gene>
<evidence type="ECO:0000256" key="1">
    <source>
        <dbReference type="SAM" id="MobiDB-lite"/>
    </source>
</evidence>
<sequence length="52" mass="5977">SKRTQNNLTRPNTSWAKDMELSYKKGKVLPQPSTTQLTTSSMDKNMKNFIET</sequence>
<protein>
    <submittedName>
        <fullName evidence="2">44653_t:CDS:1</fullName>
    </submittedName>
</protein>
<accession>A0ABN7WHQ5</accession>
<organism evidence="2 3">
    <name type="scientific">Gigaspora margarita</name>
    <dbReference type="NCBI Taxonomy" id="4874"/>
    <lineage>
        <taxon>Eukaryota</taxon>
        <taxon>Fungi</taxon>
        <taxon>Fungi incertae sedis</taxon>
        <taxon>Mucoromycota</taxon>
        <taxon>Glomeromycotina</taxon>
        <taxon>Glomeromycetes</taxon>
        <taxon>Diversisporales</taxon>
        <taxon>Gigasporaceae</taxon>
        <taxon>Gigaspora</taxon>
    </lineage>
</organism>
<name>A0ABN7WHQ5_GIGMA</name>
<feature type="compositionally biased region" description="Low complexity" evidence="1">
    <location>
        <begin position="30"/>
        <end position="41"/>
    </location>
</feature>
<feature type="non-terminal residue" evidence="2">
    <location>
        <position position="1"/>
    </location>
</feature>
<evidence type="ECO:0000313" key="3">
    <source>
        <dbReference type="Proteomes" id="UP000789901"/>
    </source>
</evidence>
<keyword evidence="3" id="KW-1185">Reference proteome</keyword>
<dbReference type="Proteomes" id="UP000789901">
    <property type="component" value="Unassembled WGS sequence"/>
</dbReference>
<proteinExistence type="predicted"/>
<comment type="caution">
    <text evidence="2">The sequence shown here is derived from an EMBL/GenBank/DDBJ whole genome shotgun (WGS) entry which is preliminary data.</text>
</comment>